<dbReference type="FunFam" id="3.40.50.10130:FF:000002">
    <property type="entry name" value="DNA repair endonuclease XPF"/>
    <property type="match status" value="1"/>
</dbReference>
<dbReference type="Pfam" id="PF02732">
    <property type="entry name" value="ERCC4"/>
    <property type="match status" value="1"/>
</dbReference>
<keyword evidence="13" id="KW-1185">Reference proteome</keyword>
<evidence type="ECO:0000256" key="8">
    <source>
        <dbReference type="ARBA" id="ARBA00023204"/>
    </source>
</evidence>
<accession>A0A0L0MX55</accession>
<dbReference type="GO" id="GO:1990599">
    <property type="term" value="F:3' overhang single-stranded DNA endodeoxyribonuclease activity"/>
    <property type="evidence" value="ECO:0007669"/>
    <property type="project" value="EnsemblFungi"/>
</dbReference>
<evidence type="ECO:0000256" key="2">
    <source>
        <dbReference type="ARBA" id="ARBA00010015"/>
    </source>
</evidence>
<evidence type="ECO:0000259" key="11">
    <source>
        <dbReference type="SMART" id="SM00891"/>
    </source>
</evidence>
<protein>
    <submittedName>
        <fullName evidence="12">DNA repair protein rad16</fullName>
    </submittedName>
</protein>
<evidence type="ECO:0000256" key="3">
    <source>
        <dbReference type="ARBA" id="ARBA00022722"/>
    </source>
</evidence>
<dbReference type="GO" id="GO:0003697">
    <property type="term" value="F:single-stranded DNA binding"/>
    <property type="evidence" value="ECO:0007669"/>
    <property type="project" value="InterPro"/>
</dbReference>
<feature type="region of interest" description="Disordered" evidence="10">
    <location>
        <begin position="491"/>
        <end position="523"/>
    </location>
</feature>
<keyword evidence="5" id="KW-0227">DNA damage</keyword>
<evidence type="ECO:0000256" key="1">
    <source>
        <dbReference type="ARBA" id="ARBA00004123"/>
    </source>
</evidence>
<evidence type="ECO:0000256" key="4">
    <source>
        <dbReference type="ARBA" id="ARBA00022759"/>
    </source>
</evidence>
<dbReference type="PANTHER" id="PTHR10150:SF0">
    <property type="entry name" value="DNA REPAIR ENDONUCLEASE XPF"/>
    <property type="match status" value="1"/>
</dbReference>
<dbReference type="GO" id="GO:0007534">
    <property type="term" value="P:gene conversion at mating-type locus"/>
    <property type="evidence" value="ECO:0007669"/>
    <property type="project" value="EnsemblFungi"/>
</dbReference>
<dbReference type="SMART" id="SM00891">
    <property type="entry name" value="ERCC4"/>
    <property type="match status" value="1"/>
</dbReference>
<reference evidence="12 13" key="1">
    <citation type="journal article" date="2015" name="BMC Genomics">
        <title>The genome of the truffle-parasite Tolypocladium ophioglossoides and the evolution of antifungal peptaibiotics.</title>
        <authorList>
            <person name="Quandt C.A."/>
            <person name="Bushley K.E."/>
            <person name="Spatafora J.W."/>
        </authorList>
    </citation>
    <scope>NUCLEOTIDE SEQUENCE [LARGE SCALE GENOMIC DNA]</scope>
    <source>
        <strain evidence="12 13">CBS 100239</strain>
    </source>
</reference>
<dbReference type="AlphaFoldDB" id="A0A0L0MX55"/>
<keyword evidence="8" id="KW-0234">DNA repair</keyword>
<dbReference type="OrthoDB" id="361020at2759"/>
<dbReference type="SUPFAM" id="SSF47781">
    <property type="entry name" value="RuvA domain 2-like"/>
    <property type="match status" value="1"/>
</dbReference>
<dbReference type="PANTHER" id="PTHR10150">
    <property type="entry name" value="DNA REPAIR ENDONUCLEASE XPF"/>
    <property type="match status" value="1"/>
</dbReference>
<dbReference type="GO" id="GO:0000736">
    <property type="term" value="P:double-strand break repair via single-strand annealing, removal of nonhomologous ends"/>
    <property type="evidence" value="ECO:0007669"/>
    <property type="project" value="TreeGrafter"/>
</dbReference>
<comment type="similarity">
    <text evidence="2">Belongs to the XPF family.</text>
</comment>
<dbReference type="GO" id="GO:0000110">
    <property type="term" value="C:nucleotide-excision repair factor 1 complex"/>
    <property type="evidence" value="ECO:0007669"/>
    <property type="project" value="EnsemblFungi"/>
</dbReference>
<evidence type="ECO:0000256" key="10">
    <source>
        <dbReference type="SAM" id="MobiDB-lite"/>
    </source>
</evidence>
<dbReference type="Proteomes" id="UP000036947">
    <property type="component" value="Unassembled WGS sequence"/>
</dbReference>
<dbReference type="GO" id="GO:0003684">
    <property type="term" value="F:damaged DNA binding"/>
    <property type="evidence" value="ECO:0007669"/>
    <property type="project" value="TreeGrafter"/>
</dbReference>
<keyword evidence="4" id="KW-0255">Endonuclease</keyword>
<feature type="domain" description="ERCC4" evidence="11">
    <location>
        <begin position="706"/>
        <end position="786"/>
    </location>
</feature>
<comment type="caution">
    <text evidence="12">The sequence shown here is derived from an EMBL/GenBank/DDBJ whole genome shotgun (WGS) entry which is preliminary data.</text>
</comment>
<dbReference type="NCBIfam" id="TIGR00596">
    <property type="entry name" value="rad1"/>
    <property type="match status" value="1"/>
</dbReference>
<dbReference type="CDD" id="cd20078">
    <property type="entry name" value="XPF_nuclease_XPF_euk"/>
    <property type="match status" value="1"/>
</dbReference>
<name>A0A0L0MX55_TOLOC</name>
<evidence type="ECO:0000256" key="7">
    <source>
        <dbReference type="ARBA" id="ARBA00023125"/>
    </source>
</evidence>
<keyword evidence="7" id="KW-0238">DNA-binding</keyword>
<evidence type="ECO:0000313" key="13">
    <source>
        <dbReference type="Proteomes" id="UP000036947"/>
    </source>
</evidence>
<gene>
    <name evidence="12" type="ORF">TOPH_08893</name>
</gene>
<keyword evidence="3" id="KW-0540">Nuclease</keyword>
<dbReference type="EMBL" id="LFRF01000056">
    <property type="protein sequence ID" value="KND86493.1"/>
    <property type="molecule type" value="Genomic_DNA"/>
</dbReference>
<dbReference type="Gene3D" id="1.10.150.20">
    <property type="entry name" value="5' to 3' exonuclease, C-terminal subdomain"/>
    <property type="match status" value="1"/>
</dbReference>
<evidence type="ECO:0000256" key="6">
    <source>
        <dbReference type="ARBA" id="ARBA00022801"/>
    </source>
</evidence>
<sequence>MSTSNAPQPVKLSLPLEYQQNLFQELRSEDEVVVLARGLGLMRLVTNLLHSYDAAGNSLIVIVGAEERENGWIGEALAEHAAISASPKARGLTVVNTDFQSVGAREKMYAGGGIFSITSRILVVDLLTSLLDPETITGLILLHADRVIATSLEAFILRVYRQKNKVGFLKAFSDNPDPFTTGFSPLATMMRNLFLKKASLWPRFHVTVAQSLEGKKKAEVIELEVPMTDSMKEIQTAIMECVEVSIHELKKGNTGLEMDDWNLDSALLKNFDVMVRRQLDPNWHRVSWKTRQIVNDLTVLRGLLNSVLTYDAVSFLQHLDTIHAAHSPPPGSTRQSQSPWLFLDAAQTIFDTARRRVYSASSKAVSQGENIDSLCPVLEELPKWGLLAEVLEEIDRDLYFEPAARDGSNGTILIMCSNTDTCRQLRDYLQTMHVKPKMDGPNDEDEDDAHKASAAFMMRRRLRNYLTWKKQFARVSATLFAENQKALNGAADARPGLGGMRGVKAPTNKRRRTRGGGNAGVSGGRGENGVIAQYFEKPGEVADLMAEVQITEEEAQQKDDVVADPLEDMEDYFQLYEMQDLVVVHAYDGDQDEHVLEEVKPRYIIMYEPDASFIRRVEVYRSSHSDRNGRVYFMYYGGSVEEQRYLSSVRREKDAFTKLIKERASMSLVMTVDPHGVEDPQEAFLRTVNTRIAGGGRLAATAQPPRVVVDVREFRSSLPSLLHGRSMVIVPCMLTVGDYILSPNICVERKSVSDLISSFKDGRLYNQAETMFLHYKSPMLLIEFDQNKSFTLEPFADLSGSLSSVAPTNVSSDLQSKLVLLTLAFPRLRIIWSSSPHQTAEIFESLKAQEAEPDPIAAVQAGLDRDMKAEDQAFNQEPQDMLAVVPGVTPKNIKNLVLETENMREVANMTEEELEPLVGRTAGKAIHGFFNRNVMDEDD</sequence>
<dbReference type="SUPFAM" id="SSF52980">
    <property type="entry name" value="Restriction endonuclease-like"/>
    <property type="match status" value="1"/>
</dbReference>
<dbReference type="STRING" id="1163406.A0A0L0MX55"/>
<organism evidence="12 13">
    <name type="scientific">Tolypocladium ophioglossoides (strain CBS 100239)</name>
    <name type="common">Snaketongue truffleclub</name>
    <name type="synonym">Elaphocordyceps ophioglossoides</name>
    <dbReference type="NCBI Taxonomy" id="1163406"/>
    <lineage>
        <taxon>Eukaryota</taxon>
        <taxon>Fungi</taxon>
        <taxon>Dikarya</taxon>
        <taxon>Ascomycota</taxon>
        <taxon>Pezizomycotina</taxon>
        <taxon>Sordariomycetes</taxon>
        <taxon>Hypocreomycetidae</taxon>
        <taxon>Hypocreales</taxon>
        <taxon>Ophiocordycipitaceae</taxon>
        <taxon>Tolypocladium</taxon>
    </lineage>
</organism>
<evidence type="ECO:0000313" key="12">
    <source>
        <dbReference type="EMBL" id="KND86493.1"/>
    </source>
</evidence>
<evidence type="ECO:0000256" key="9">
    <source>
        <dbReference type="ARBA" id="ARBA00023242"/>
    </source>
</evidence>
<dbReference type="InterPro" id="IPR047520">
    <property type="entry name" value="XPF_nuclease"/>
</dbReference>
<keyword evidence="6" id="KW-0378">Hydrolase</keyword>
<dbReference type="InterPro" id="IPR010994">
    <property type="entry name" value="RuvA_2-like"/>
</dbReference>
<dbReference type="InterPro" id="IPR006166">
    <property type="entry name" value="ERCC4_domain"/>
</dbReference>
<dbReference type="GO" id="GO:0000712">
    <property type="term" value="P:resolution of meiotic recombination intermediates"/>
    <property type="evidence" value="ECO:0007669"/>
    <property type="project" value="TreeGrafter"/>
</dbReference>
<dbReference type="InterPro" id="IPR006167">
    <property type="entry name" value="XPF"/>
</dbReference>
<dbReference type="InterPro" id="IPR011335">
    <property type="entry name" value="Restrct_endonuc-II-like"/>
</dbReference>
<comment type="subcellular location">
    <subcellularLocation>
        <location evidence="1">Nucleus</location>
    </subcellularLocation>
</comment>
<dbReference type="GO" id="GO:1901255">
    <property type="term" value="P:nucleotide-excision repair involved in interstrand cross-link repair"/>
    <property type="evidence" value="ECO:0007669"/>
    <property type="project" value="EnsemblFungi"/>
</dbReference>
<keyword evidence="9" id="KW-0539">Nucleus</keyword>
<dbReference type="Gene3D" id="3.40.50.10130">
    <property type="match status" value="1"/>
</dbReference>
<proteinExistence type="inferred from homology"/>
<dbReference type="GO" id="GO:0000724">
    <property type="term" value="P:double-strand break repair via homologous recombination"/>
    <property type="evidence" value="ECO:0007669"/>
    <property type="project" value="EnsemblFungi"/>
</dbReference>
<evidence type="ECO:0000256" key="5">
    <source>
        <dbReference type="ARBA" id="ARBA00022763"/>
    </source>
</evidence>